<dbReference type="Proteomes" id="UP000053621">
    <property type="component" value="Unassembled WGS sequence"/>
</dbReference>
<evidence type="ECO:0000313" key="1">
    <source>
        <dbReference type="EMBL" id="POG55542.1"/>
    </source>
</evidence>
<dbReference type="PROSITE" id="PS51257">
    <property type="entry name" value="PROKAR_LIPOPROTEIN"/>
    <property type="match status" value="1"/>
</dbReference>
<accession>A0A2P4NQX0</accession>
<reference evidence="1" key="1">
    <citation type="submission" date="2017-08" db="EMBL/GenBank/DDBJ databases">
        <title>Haloferax marisrubri sp. nov., isolated from the Discovery deep brine-seawater interface in the Red Sea.</title>
        <authorList>
            <person name="Zhang G."/>
            <person name="Stingl U."/>
        </authorList>
    </citation>
    <scope>NUCLEOTIDE SEQUENCE [LARGE SCALE GENOMIC DNA]</scope>
    <source>
        <strain evidence="1">SB3</strain>
    </source>
</reference>
<dbReference type="OrthoDB" id="290340at2157"/>
<proteinExistence type="predicted"/>
<organism evidence="1 2">
    <name type="scientific">Haloferax marisrubri</name>
    <dbReference type="NCBI Taxonomy" id="1544719"/>
    <lineage>
        <taxon>Archaea</taxon>
        <taxon>Methanobacteriati</taxon>
        <taxon>Methanobacteriota</taxon>
        <taxon>Stenosarchaea group</taxon>
        <taxon>Halobacteria</taxon>
        <taxon>Halobacteriales</taxon>
        <taxon>Haloferacaceae</taxon>
        <taxon>Haloferax</taxon>
    </lineage>
</organism>
<dbReference type="EMBL" id="LOPW02000010">
    <property type="protein sequence ID" value="POG55542.1"/>
    <property type="molecule type" value="Genomic_DNA"/>
</dbReference>
<name>A0A2P4NQX0_9EURY</name>
<keyword evidence="2" id="KW-1185">Reference proteome</keyword>
<protein>
    <submittedName>
        <fullName evidence="1">Uncharacterized protein</fullName>
    </submittedName>
</protein>
<gene>
    <name evidence="1" type="ORF">AUR65_009040</name>
</gene>
<sequence length="178" mass="19366">MQQYTRRNALRACGIAALSSLAGCSALPPDDQDTEQPTYERLDVTPVYVADGVDPSIPAEIETVSAPHNADLLVLPDDTNIDATQAVEWLTDDRVLALLGEKAETTWLSWVRSDAFRDVFDTQGYSESEPSPTLVVGAKVGLNTTTSRYSWGDAPANRDVLRALDESLVAIENRTPTD</sequence>
<dbReference type="RefSeq" id="WP_058566514.1">
    <property type="nucleotide sequence ID" value="NZ_LOPW02000010.1"/>
</dbReference>
<dbReference type="AlphaFoldDB" id="A0A2P4NQX0"/>
<evidence type="ECO:0000313" key="2">
    <source>
        <dbReference type="Proteomes" id="UP000053621"/>
    </source>
</evidence>
<comment type="caution">
    <text evidence="1">The sequence shown here is derived from an EMBL/GenBank/DDBJ whole genome shotgun (WGS) entry which is preliminary data.</text>
</comment>